<sequence>MHQVTRRTRRARHGRGRSWRGDLFASLIDALASLIR</sequence>
<accession>A0AAW8F4H7</accession>
<protein>
    <recommendedName>
        <fullName evidence="3">Transposase</fullName>
    </recommendedName>
</protein>
<dbReference type="Proteomes" id="UP001234216">
    <property type="component" value="Unassembled WGS sequence"/>
</dbReference>
<gene>
    <name evidence="1" type="ORF">QFZ22_000136</name>
</gene>
<dbReference type="EMBL" id="JAUSZV010000001">
    <property type="protein sequence ID" value="MDQ0904151.1"/>
    <property type="molecule type" value="Genomic_DNA"/>
</dbReference>
<comment type="caution">
    <text evidence="1">The sequence shown here is derived from an EMBL/GenBank/DDBJ whole genome shotgun (WGS) entry which is preliminary data.</text>
</comment>
<evidence type="ECO:0000313" key="1">
    <source>
        <dbReference type="EMBL" id="MDQ0904151.1"/>
    </source>
</evidence>
<evidence type="ECO:0000313" key="2">
    <source>
        <dbReference type="Proteomes" id="UP001234216"/>
    </source>
</evidence>
<name>A0AAW8F4H7_9ACTN</name>
<evidence type="ECO:0008006" key="3">
    <source>
        <dbReference type="Google" id="ProtNLM"/>
    </source>
</evidence>
<dbReference type="AlphaFoldDB" id="A0AAW8F4H7"/>
<organism evidence="1 2">
    <name type="scientific">Streptomyces canus</name>
    <dbReference type="NCBI Taxonomy" id="58343"/>
    <lineage>
        <taxon>Bacteria</taxon>
        <taxon>Bacillati</taxon>
        <taxon>Actinomycetota</taxon>
        <taxon>Actinomycetes</taxon>
        <taxon>Kitasatosporales</taxon>
        <taxon>Streptomycetaceae</taxon>
        <taxon>Streptomyces</taxon>
        <taxon>Streptomyces aurantiacus group</taxon>
    </lineage>
</organism>
<proteinExistence type="predicted"/>
<reference evidence="1" key="1">
    <citation type="submission" date="2023-07" db="EMBL/GenBank/DDBJ databases">
        <title>Comparative genomics of wheat-associated soil bacteria to identify genetic determinants of phenazine resistance.</title>
        <authorList>
            <person name="Mouncey N."/>
        </authorList>
    </citation>
    <scope>NUCLEOTIDE SEQUENCE</scope>
    <source>
        <strain evidence="1">V4I22</strain>
    </source>
</reference>